<evidence type="ECO:0000256" key="2">
    <source>
        <dbReference type="ARBA" id="ARBA00004370"/>
    </source>
</evidence>
<keyword evidence="6" id="KW-0479">Metal-binding</keyword>
<evidence type="ECO:0000259" key="14">
    <source>
        <dbReference type="PROSITE" id="PS51379"/>
    </source>
</evidence>
<dbReference type="PROSITE" id="PS51085">
    <property type="entry name" value="2FE2S_FER_2"/>
    <property type="match status" value="1"/>
</dbReference>
<dbReference type="OrthoDB" id="9803192at2"/>
<dbReference type="Pfam" id="PF10588">
    <property type="entry name" value="NADH-G_4Fe-4S_3"/>
    <property type="match status" value="1"/>
</dbReference>
<dbReference type="Gene3D" id="3.30.70.20">
    <property type="match status" value="1"/>
</dbReference>
<dbReference type="InterPro" id="IPR019574">
    <property type="entry name" value="NADH_UbQ_OxRdtase_Gsu_4Fe4S-bd"/>
</dbReference>
<feature type="domain" description="4Fe-4S His(Cys)3-ligated-type" evidence="15">
    <location>
        <begin position="80"/>
        <end position="119"/>
    </location>
</feature>
<evidence type="ECO:0000256" key="11">
    <source>
        <dbReference type="ARBA" id="ARBA00023136"/>
    </source>
</evidence>
<dbReference type="SUPFAM" id="SSF54862">
    <property type="entry name" value="4Fe-4S ferredoxins"/>
    <property type="match status" value="1"/>
</dbReference>
<keyword evidence="8" id="KW-0408">Iron</keyword>
<dbReference type="FunFam" id="3.10.20.740:FF:000004">
    <property type="entry name" value="NADH-quinone oxidoreductase"/>
    <property type="match status" value="1"/>
</dbReference>
<dbReference type="SMART" id="SM00929">
    <property type="entry name" value="NADH-G_4Fe-4S_3"/>
    <property type="match status" value="1"/>
</dbReference>
<evidence type="ECO:0000313" key="17">
    <source>
        <dbReference type="Proteomes" id="UP000185860"/>
    </source>
</evidence>
<dbReference type="CDD" id="cd00207">
    <property type="entry name" value="fer2"/>
    <property type="match status" value="1"/>
</dbReference>
<dbReference type="PROSITE" id="PS00198">
    <property type="entry name" value="4FE4S_FER_1"/>
    <property type="match status" value="1"/>
</dbReference>
<dbReference type="FunFam" id="3.30.70.20:FF:000002">
    <property type="entry name" value="NADH-ubiquinone oxidoreductase 75 kDa subunit"/>
    <property type="match status" value="1"/>
</dbReference>
<dbReference type="GO" id="GO:0003677">
    <property type="term" value="F:DNA binding"/>
    <property type="evidence" value="ECO:0007669"/>
    <property type="project" value="UniProtKB-KW"/>
</dbReference>
<gene>
    <name evidence="16" type="ORF">NIES2119_22730</name>
</gene>
<evidence type="ECO:0000256" key="4">
    <source>
        <dbReference type="ARBA" id="ARBA00022485"/>
    </source>
</evidence>
<feature type="domain" description="2Fe-2S ferredoxin-type" evidence="13">
    <location>
        <begin position="1"/>
        <end position="80"/>
    </location>
</feature>
<dbReference type="PIRSF" id="PIRSF000309">
    <property type="entry name" value="NAD_red_hyd_HoxU"/>
    <property type="match status" value="1"/>
</dbReference>
<dbReference type="InterPro" id="IPR017896">
    <property type="entry name" value="4Fe4S_Fe-S-bd"/>
</dbReference>
<evidence type="ECO:0000259" key="13">
    <source>
        <dbReference type="PROSITE" id="PS51085"/>
    </source>
</evidence>
<evidence type="ECO:0000256" key="12">
    <source>
        <dbReference type="ARBA" id="ARBA00034078"/>
    </source>
</evidence>
<dbReference type="InterPro" id="IPR036010">
    <property type="entry name" value="2Fe-2S_ferredoxin-like_sf"/>
</dbReference>
<dbReference type="InterPro" id="IPR017900">
    <property type="entry name" value="4Fe4S_Fe_S_CS"/>
</dbReference>
<keyword evidence="11" id="KW-0472">Membrane</keyword>
<dbReference type="SUPFAM" id="SSF54292">
    <property type="entry name" value="2Fe-2S ferredoxin-like"/>
    <property type="match status" value="1"/>
</dbReference>
<dbReference type="NCBIfam" id="NF005745">
    <property type="entry name" value="PRK07569.1"/>
    <property type="match status" value="1"/>
</dbReference>
<dbReference type="PROSITE" id="PS51839">
    <property type="entry name" value="4FE4S_HC3"/>
    <property type="match status" value="1"/>
</dbReference>
<keyword evidence="16" id="KW-0371">Homeobox</keyword>
<evidence type="ECO:0000313" key="16">
    <source>
        <dbReference type="EMBL" id="OKH33567.1"/>
    </source>
</evidence>
<dbReference type="STRING" id="454136.NIES2119_22730"/>
<evidence type="ECO:0000256" key="9">
    <source>
        <dbReference type="ARBA" id="ARBA00023014"/>
    </source>
</evidence>
<feature type="domain" description="4Fe-4S ferredoxin-type" evidence="14">
    <location>
        <begin position="139"/>
        <end position="170"/>
    </location>
</feature>
<comment type="subcellular location">
    <subcellularLocation>
        <location evidence="2">Membrane</location>
    </subcellularLocation>
</comment>
<evidence type="ECO:0000256" key="10">
    <source>
        <dbReference type="ARBA" id="ARBA00023027"/>
    </source>
</evidence>
<dbReference type="AlphaFoldDB" id="A0A1U7IAN7"/>
<keyword evidence="10" id="KW-0520">NAD</keyword>
<dbReference type="Proteomes" id="UP000185860">
    <property type="component" value="Unassembled WGS sequence"/>
</dbReference>
<evidence type="ECO:0000259" key="15">
    <source>
        <dbReference type="PROSITE" id="PS51839"/>
    </source>
</evidence>
<evidence type="ECO:0000256" key="1">
    <source>
        <dbReference type="ARBA" id="ARBA00001966"/>
    </source>
</evidence>
<dbReference type="GO" id="GO:0016020">
    <property type="term" value="C:membrane"/>
    <property type="evidence" value="ECO:0007669"/>
    <property type="project" value="UniProtKB-SubCell"/>
</dbReference>
<dbReference type="InterPro" id="IPR016214">
    <property type="entry name" value="NAD-red_Hydgase_HoxS_gsu"/>
</dbReference>
<keyword evidence="4" id="KW-0004">4Fe-4S</keyword>
<dbReference type="GO" id="GO:0051539">
    <property type="term" value="F:4 iron, 4 sulfur cluster binding"/>
    <property type="evidence" value="ECO:0007669"/>
    <property type="project" value="UniProtKB-KW"/>
</dbReference>
<comment type="cofactor">
    <cofactor evidence="12">
        <name>[2Fe-2S] cluster</name>
        <dbReference type="ChEBI" id="CHEBI:190135"/>
    </cofactor>
</comment>
<dbReference type="InterPro" id="IPR054351">
    <property type="entry name" value="NADH_UbQ_OxRdtase_ferredoxin"/>
</dbReference>
<keyword evidence="5" id="KW-0001">2Fe-2S</keyword>
<dbReference type="Gene3D" id="3.10.20.740">
    <property type="match status" value="1"/>
</dbReference>
<name>A0A1U7IAN7_9CYAN</name>
<dbReference type="Pfam" id="PF13510">
    <property type="entry name" value="Fer2_4"/>
    <property type="match status" value="1"/>
</dbReference>
<sequence>MSVKTLKIDGQEIAVEEGVTLLQAAKEAGVRIPTLCHLDGVSDIGACRLCLVEIAGINRLLPACVTEVSEGMDVQTNTPKLKEYRKMIIEMLFAEGNHVCAVCVANGNCELQDLAIEMGMDHSRFPYRFPERDVDVSHEKFGIDHNRCVLCTRCVRVCDEIEGAHVWDVGFRGAAAKVITGLNQPWGTVDACTSCGKCVEACPTGAIFRKGATAAEMDRDRTKLDFIVTARELKQWTR</sequence>
<dbReference type="PANTHER" id="PTHR24960">
    <property type="entry name" value="PHOTOSYSTEM I IRON-SULFUR CENTER-RELATED"/>
    <property type="match status" value="1"/>
</dbReference>
<accession>A0A1U7IAN7</accession>
<dbReference type="GO" id="GO:0046872">
    <property type="term" value="F:metal ion binding"/>
    <property type="evidence" value="ECO:0007669"/>
    <property type="project" value="UniProtKB-KW"/>
</dbReference>
<protein>
    <submittedName>
        <fullName evidence="16">Bidirectional hydrogenase complex protein HoxU</fullName>
    </submittedName>
</protein>
<dbReference type="EMBL" id="MRCE01000028">
    <property type="protein sequence ID" value="OKH33567.1"/>
    <property type="molecule type" value="Genomic_DNA"/>
</dbReference>
<keyword evidence="7" id="KW-1278">Translocase</keyword>
<comment type="cofactor">
    <cofactor evidence="1">
        <name>[4Fe-4S] cluster</name>
        <dbReference type="ChEBI" id="CHEBI:49883"/>
    </cofactor>
</comment>
<evidence type="ECO:0000256" key="8">
    <source>
        <dbReference type="ARBA" id="ARBA00023004"/>
    </source>
</evidence>
<comment type="similarity">
    <text evidence="3">Belongs to the complex I 75 kDa subunit family.</text>
</comment>
<organism evidence="16 17">
    <name type="scientific">[Phormidium ambiguum] IAM M-71</name>
    <dbReference type="NCBI Taxonomy" id="454136"/>
    <lineage>
        <taxon>Bacteria</taxon>
        <taxon>Bacillati</taxon>
        <taxon>Cyanobacteriota</taxon>
        <taxon>Cyanophyceae</taxon>
        <taxon>Oscillatoriophycideae</taxon>
        <taxon>Aerosakkonematales</taxon>
        <taxon>Aerosakkonemataceae</taxon>
        <taxon>Floridanema</taxon>
    </lineage>
</organism>
<proteinExistence type="inferred from homology"/>
<dbReference type="InterPro" id="IPR050157">
    <property type="entry name" value="PSI_iron-sulfur_center"/>
</dbReference>
<feature type="domain" description="4Fe-4S ferredoxin-type" evidence="14">
    <location>
        <begin position="183"/>
        <end position="212"/>
    </location>
</feature>
<comment type="caution">
    <text evidence="16">The sequence shown here is derived from an EMBL/GenBank/DDBJ whole genome shotgun (WGS) entry which is preliminary data.</text>
</comment>
<dbReference type="GO" id="GO:0016491">
    <property type="term" value="F:oxidoreductase activity"/>
    <property type="evidence" value="ECO:0007669"/>
    <property type="project" value="InterPro"/>
</dbReference>
<dbReference type="RefSeq" id="WP_073595786.1">
    <property type="nucleotide sequence ID" value="NZ_MRCE01000028.1"/>
</dbReference>
<keyword evidence="9" id="KW-0411">Iron-sulfur</keyword>
<dbReference type="PANTHER" id="PTHR24960:SF84">
    <property type="entry name" value="HYDROGENASE SUBUNIT"/>
    <property type="match status" value="1"/>
</dbReference>
<dbReference type="GO" id="GO:0051537">
    <property type="term" value="F:2 iron, 2 sulfur cluster binding"/>
    <property type="evidence" value="ECO:0007669"/>
    <property type="project" value="UniProtKB-KW"/>
</dbReference>
<evidence type="ECO:0000256" key="7">
    <source>
        <dbReference type="ARBA" id="ARBA00022967"/>
    </source>
</evidence>
<dbReference type="Pfam" id="PF22117">
    <property type="entry name" value="Fer4_Nqo3"/>
    <property type="match status" value="1"/>
</dbReference>
<dbReference type="PROSITE" id="PS51379">
    <property type="entry name" value="4FE4S_FER_2"/>
    <property type="match status" value="2"/>
</dbReference>
<dbReference type="InterPro" id="IPR001041">
    <property type="entry name" value="2Fe-2S_ferredoxin-type"/>
</dbReference>
<evidence type="ECO:0000256" key="3">
    <source>
        <dbReference type="ARBA" id="ARBA00005404"/>
    </source>
</evidence>
<evidence type="ECO:0000256" key="5">
    <source>
        <dbReference type="ARBA" id="ARBA00022714"/>
    </source>
</evidence>
<evidence type="ECO:0000256" key="6">
    <source>
        <dbReference type="ARBA" id="ARBA00022723"/>
    </source>
</evidence>
<reference evidence="16 17" key="1">
    <citation type="submission" date="2016-11" db="EMBL/GenBank/DDBJ databases">
        <title>Draft Genome Sequences of Nine Cyanobacterial Strains from Diverse Habitats.</title>
        <authorList>
            <person name="Zhu T."/>
            <person name="Hou S."/>
            <person name="Lu X."/>
            <person name="Hess W.R."/>
        </authorList>
    </citation>
    <scope>NUCLEOTIDE SEQUENCE [LARGE SCALE GENOMIC DNA]</scope>
    <source>
        <strain evidence="16 17">IAM M-71</strain>
    </source>
</reference>